<dbReference type="STRING" id="1095630.A0A2J6TFF2"/>
<dbReference type="OrthoDB" id="2590398at2759"/>
<dbReference type="Proteomes" id="UP000235371">
    <property type="component" value="Unassembled WGS sequence"/>
</dbReference>
<keyword evidence="4" id="KW-1185">Reference proteome</keyword>
<keyword evidence="3" id="KW-0808">Transferase</keyword>
<evidence type="ECO:0000313" key="3">
    <source>
        <dbReference type="EMBL" id="PMD61742.1"/>
    </source>
</evidence>
<dbReference type="RefSeq" id="XP_024738646.1">
    <property type="nucleotide sequence ID" value="XM_024886741.1"/>
</dbReference>
<dbReference type="GeneID" id="36594818"/>
<dbReference type="GO" id="GO:0016740">
    <property type="term" value="F:transferase activity"/>
    <property type="evidence" value="ECO:0007669"/>
    <property type="project" value="UniProtKB-KW"/>
</dbReference>
<evidence type="ECO:0000256" key="2">
    <source>
        <dbReference type="SAM" id="Phobius"/>
    </source>
</evidence>
<dbReference type="InParanoid" id="A0A2J6TFF2"/>
<organism evidence="3 4">
    <name type="scientific">Hyaloscypha bicolor E</name>
    <dbReference type="NCBI Taxonomy" id="1095630"/>
    <lineage>
        <taxon>Eukaryota</taxon>
        <taxon>Fungi</taxon>
        <taxon>Dikarya</taxon>
        <taxon>Ascomycota</taxon>
        <taxon>Pezizomycotina</taxon>
        <taxon>Leotiomycetes</taxon>
        <taxon>Helotiales</taxon>
        <taxon>Hyaloscyphaceae</taxon>
        <taxon>Hyaloscypha</taxon>
        <taxon>Hyaloscypha bicolor</taxon>
    </lineage>
</organism>
<dbReference type="EMBL" id="KZ613786">
    <property type="protein sequence ID" value="PMD61742.1"/>
    <property type="molecule type" value="Genomic_DNA"/>
</dbReference>
<keyword evidence="2" id="KW-0472">Membrane</keyword>
<proteinExistence type="predicted"/>
<reference evidence="3 4" key="1">
    <citation type="submission" date="2016-04" db="EMBL/GenBank/DDBJ databases">
        <title>A degradative enzymes factory behind the ericoid mycorrhizal symbiosis.</title>
        <authorList>
            <consortium name="DOE Joint Genome Institute"/>
            <person name="Martino E."/>
            <person name="Morin E."/>
            <person name="Grelet G."/>
            <person name="Kuo A."/>
            <person name="Kohler A."/>
            <person name="Daghino S."/>
            <person name="Barry K."/>
            <person name="Choi C."/>
            <person name="Cichocki N."/>
            <person name="Clum A."/>
            <person name="Copeland A."/>
            <person name="Hainaut M."/>
            <person name="Haridas S."/>
            <person name="Labutti K."/>
            <person name="Lindquist E."/>
            <person name="Lipzen A."/>
            <person name="Khouja H.-R."/>
            <person name="Murat C."/>
            <person name="Ohm R."/>
            <person name="Olson A."/>
            <person name="Spatafora J."/>
            <person name="Veneault-Fourrey C."/>
            <person name="Henrissat B."/>
            <person name="Grigoriev I."/>
            <person name="Martin F."/>
            <person name="Perotto S."/>
        </authorList>
    </citation>
    <scope>NUCLEOTIDE SEQUENCE [LARGE SCALE GENOMIC DNA]</scope>
    <source>
        <strain evidence="3 4">E</strain>
    </source>
</reference>
<name>A0A2J6TFF2_9HELO</name>
<dbReference type="Gene3D" id="3.90.550.10">
    <property type="entry name" value="Spore Coat Polysaccharide Biosynthesis Protein SpsA, Chain A"/>
    <property type="match status" value="1"/>
</dbReference>
<accession>A0A2J6TFF2</accession>
<dbReference type="Pfam" id="PF13641">
    <property type="entry name" value="Glyco_tranf_2_3"/>
    <property type="match status" value="1"/>
</dbReference>
<feature type="compositionally biased region" description="Polar residues" evidence="1">
    <location>
        <begin position="280"/>
        <end position="292"/>
    </location>
</feature>
<dbReference type="SUPFAM" id="SSF53448">
    <property type="entry name" value="Nucleotide-diphospho-sugar transferases"/>
    <property type="match status" value="1"/>
</dbReference>
<feature type="transmembrane region" description="Helical" evidence="2">
    <location>
        <begin position="384"/>
        <end position="405"/>
    </location>
</feature>
<dbReference type="AlphaFoldDB" id="A0A2J6TFF2"/>
<protein>
    <submittedName>
        <fullName evidence="3">Glycosyltransferase family 2 protein</fullName>
    </submittedName>
</protein>
<keyword evidence="2" id="KW-1133">Transmembrane helix</keyword>
<evidence type="ECO:0000313" key="4">
    <source>
        <dbReference type="Proteomes" id="UP000235371"/>
    </source>
</evidence>
<dbReference type="InterPro" id="IPR029044">
    <property type="entry name" value="Nucleotide-diphossugar_trans"/>
</dbReference>
<evidence type="ECO:0000256" key="1">
    <source>
        <dbReference type="SAM" id="MobiDB-lite"/>
    </source>
</evidence>
<feature type="transmembrane region" description="Helical" evidence="2">
    <location>
        <begin position="346"/>
        <end position="364"/>
    </location>
</feature>
<gene>
    <name evidence="3" type="ORF">K444DRAFT_662741</name>
</gene>
<feature type="region of interest" description="Disordered" evidence="1">
    <location>
        <begin position="23"/>
        <end position="56"/>
    </location>
</feature>
<sequence length="845" mass="95168">MRSRNAFVLPTTKQRPRNLGRFQAETPGLQPSFDQWRSPEEPCAAPPSGPAARPANHAEEEILEATGVVTIFDQIRHACDFQPGLQEYVEPNSRPEALAPGLQVLFWTHHAMNPDSGPYSGTWNNWRDMTNLFRGSRGTTKTRVDEDGLYFLDYHMSLSRPNNLTANNPFFSVDEEVMVERAKIESTLEQPNEPTLPARARLHPSRNELEEFSFPSQIVESNAVDNNPYTISTPSISVDSVRTVSSKSAPRARYPTYVTRTSSLSTFGFNEKASVSHSGQSLRFASHTSPYESTDALRDPGPLGRPSGSQLQRLFQLTKQAFSSHIDAKTIVEMIDFRELVYPFGIWKYTVLALVGMAIAGIVVSEHYFHWIETSMAITRRNMIPVLVVVIGLEPIMISIILLVARVPPQKPGDAPAQTTLPDIEANIYGSEKTTDHRTALVIPCHNSDRMAMTKVLESAYPHFRPQDIFIVDNGRTKYPPDDFRQFIREQHPDIVYMWSPIGSKNAAQLVGALAAKQYSFIMTVDDDVSIPPNFRPPIDKIDHLTKGVAFPLRAMNSNSQTPLFMVAWQDCEYKMSGLSKLAESSLCGVLYPHGAGWFCERETLIDLISNYHSLDFIAEDVNTGLSMQKMKKRIAFDAGIVLETEVPTTIFGPGLNWWHQRKNSWEMGRHGRLLGFAGRLFLSLNGQNTIYGIFTQKAIHLYAIASIVVDWIRIPVLVTMGSNPDYWRQALLLMLVSMLPLMAFKYLSARKRPDLQPRFWACLTYPFYKQLYAAVSIMGAIRSITWYIGGHKKALSVRQMMKTNDERVIWLDPRFNSNPAFLADEGEVLKHGCGSNVSSNDTHL</sequence>
<dbReference type="CDD" id="cd00761">
    <property type="entry name" value="Glyco_tranf_GTA_type"/>
    <property type="match status" value="1"/>
</dbReference>
<feature type="region of interest" description="Disordered" evidence="1">
    <location>
        <begin position="280"/>
        <end position="303"/>
    </location>
</feature>
<keyword evidence="2" id="KW-0812">Transmembrane</keyword>